<dbReference type="InterPro" id="IPR011049">
    <property type="entry name" value="Serralysin-like_metalloprot_C"/>
</dbReference>
<sequence length="392" mass="42819" precursor="true">MSHVLKSFTFANIALLVAAHFASAGVSIDRDDRVLIVSVDDPANEVQIVDFFGDIRVDITRYDTATIDFGQVSGRRDRTFSYGDIDRVEVFAESFETRVLYLCDKPVSVVLGDGRNNLEVFGASDVQVLGGDGPDFITIYDCENVDIDCGDSVALGNNSEFSTDLVYVLGARQAVVDGGAGDDTIRCGFLDNYREASYLLDGVEFALSLDAELPGRYIVRGGEGDDDIIGAEDRANVGSQMFFYGDDGDDHLTGAQQCYNRLDGGADDDVLVGGKMRDALYGRDGADQLIGCQENRYEPFSGGDGNPVNDGFDDEMHGGSGPDRFYGEIAETRTQLVTEKRIRFQLDRRTGKLVAKSYNASVLKRVEVVIETEKISDLKPTEGDENIRTVLN</sequence>
<feature type="chain" id="PRO_5023034401" evidence="1">
    <location>
        <begin position="25"/>
        <end position="392"/>
    </location>
</feature>
<evidence type="ECO:0000313" key="2">
    <source>
        <dbReference type="EMBL" id="TWT98321.1"/>
    </source>
</evidence>
<evidence type="ECO:0000313" key="3">
    <source>
        <dbReference type="Proteomes" id="UP000320176"/>
    </source>
</evidence>
<dbReference type="Pfam" id="PF00353">
    <property type="entry name" value="HemolysinCabind"/>
    <property type="match status" value="5"/>
</dbReference>
<organism evidence="2 3">
    <name type="scientific">Stieleria varia</name>
    <dbReference type="NCBI Taxonomy" id="2528005"/>
    <lineage>
        <taxon>Bacteria</taxon>
        <taxon>Pseudomonadati</taxon>
        <taxon>Planctomycetota</taxon>
        <taxon>Planctomycetia</taxon>
        <taxon>Pirellulales</taxon>
        <taxon>Pirellulaceae</taxon>
        <taxon>Stieleria</taxon>
    </lineage>
</organism>
<proteinExistence type="predicted"/>
<dbReference type="Gene3D" id="2.160.20.160">
    <property type="match status" value="1"/>
</dbReference>
<keyword evidence="1" id="KW-0732">Signal</keyword>
<dbReference type="SUPFAM" id="SSF51120">
    <property type="entry name" value="beta-Roll"/>
    <property type="match status" value="1"/>
</dbReference>
<dbReference type="Proteomes" id="UP000320176">
    <property type="component" value="Unassembled WGS sequence"/>
</dbReference>
<dbReference type="AlphaFoldDB" id="A0A5C6AGX5"/>
<comment type="caution">
    <text evidence="2">The sequence shown here is derived from an EMBL/GenBank/DDBJ whole genome shotgun (WGS) entry which is preliminary data.</text>
</comment>
<protein>
    <submittedName>
        <fullName evidence="2">Hemolysin, chromosomal</fullName>
    </submittedName>
</protein>
<name>A0A5C6AGX5_9BACT</name>
<feature type="signal peptide" evidence="1">
    <location>
        <begin position="1"/>
        <end position="24"/>
    </location>
</feature>
<evidence type="ECO:0000256" key="1">
    <source>
        <dbReference type="SAM" id="SignalP"/>
    </source>
</evidence>
<reference evidence="2 3" key="1">
    <citation type="submission" date="2019-02" db="EMBL/GenBank/DDBJ databases">
        <title>Deep-cultivation of Planctomycetes and their phenomic and genomic characterization uncovers novel biology.</title>
        <authorList>
            <person name="Wiegand S."/>
            <person name="Jogler M."/>
            <person name="Boedeker C."/>
            <person name="Pinto D."/>
            <person name="Vollmers J."/>
            <person name="Rivas-Marin E."/>
            <person name="Kohn T."/>
            <person name="Peeters S.H."/>
            <person name="Heuer A."/>
            <person name="Rast P."/>
            <person name="Oberbeckmann S."/>
            <person name="Bunk B."/>
            <person name="Jeske O."/>
            <person name="Meyerdierks A."/>
            <person name="Storesund J.E."/>
            <person name="Kallscheuer N."/>
            <person name="Luecker S."/>
            <person name="Lage O.M."/>
            <person name="Pohl T."/>
            <person name="Merkel B.J."/>
            <person name="Hornburger P."/>
            <person name="Mueller R.-W."/>
            <person name="Bruemmer F."/>
            <person name="Labrenz M."/>
            <person name="Spormann A.M."/>
            <person name="Op Den Camp H."/>
            <person name="Overmann J."/>
            <person name="Amann R."/>
            <person name="Jetten M.S.M."/>
            <person name="Mascher T."/>
            <person name="Medema M.H."/>
            <person name="Devos D.P."/>
            <person name="Kaster A.-K."/>
            <person name="Ovreas L."/>
            <person name="Rohde M."/>
            <person name="Galperin M.Y."/>
            <person name="Jogler C."/>
        </authorList>
    </citation>
    <scope>NUCLEOTIDE SEQUENCE [LARGE SCALE GENOMIC DNA]</scope>
    <source>
        <strain evidence="2 3">Pla52n</strain>
    </source>
</reference>
<dbReference type="GO" id="GO:0005509">
    <property type="term" value="F:calcium ion binding"/>
    <property type="evidence" value="ECO:0007669"/>
    <property type="project" value="InterPro"/>
</dbReference>
<gene>
    <name evidence="2" type="primary">hlyA_2</name>
    <name evidence="2" type="ORF">Pla52n_48330</name>
</gene>
<dbReference type="InterPro" id="IPR001343">
    <property type="entry name" value="Hemolysn_Ca-bd"/>
</dbReference>
<dbReference type="PRINTS" id="PR00313">
    <property type="entry name" value="CABNDNGRPT"/>
</dbReference>
<dbReference type="RefSeq" id="WP_146521926.1">
    <property type="nucleotide sequence ID" value="NZ_CP151726.1"/>
</dbReference>
<dbReference type="EMBL" id="SJPN01000006">
    <property type="protein sequence ID" value="TWT98321.1"/>
    <property type="molecule type" value="Genomic_DNA"/>
</dbReference>
<accession>A0A5C6AGX5</accession>
<keyword evidence="3" id="KW-1185">Reference proteome</keyword>